<dbReference type="PRINTS" id="PR00469">
    <property type="entry name" value="PNDRDTASEII"/>
</dbReference>
<evidence type="ECO:0000313" key="8">
    <source>
        <dbReference type="Proteomes" id="UP000317496"/>
    </source>
</evidence>
<comment type="catalytic activity">
    <reaction evidence="5">
        <text>2 reduced [2Fe-2S]-[ferredoxin] + NADP(+) + H(+) = 2 oxidized [2Fe-2S]-[ferredoxin] + NADPH</text>
        <dbReference type="Rhea" id="RHEA:20125"/>
        <dbReference type="Rhea" id="RHEA-COMP:10000"/>
        <dbReference type="Rhea" id="RHEA-COMP:10001"/>
        <dbReference type="ChEBI" id="CHEBI:15378"/>
        <dbReference type="ChEBI" id="CHEBI:33737"/>
        <dbReference type="ChEBI" id="CHEBI:33738"/>
        <dbReference type="ChEBI" id="CHEBI:57783"/>
        <dbReference type="ChEBI" id="CHEBI:58349"/>
        <dbReference type="EC" id="1.18.1.2"/>
    </reaction>
</comment>
<dbReference type="GO" id="GO:0050660">
    <property type="term" value="F:flavin adenine dinucleotide binding"/>
    <property type="evidence" value="ECO:0007669"/>
    <property type="project" value="UniProtKB-UniRule"/>
</dbReference>
<dbReference type="InterPro" id="IPR023753">
    <property type="entry name" value="FAD/NAD-binding_dom"/>
</dbReference>
<dbReference type="SUPFAM" id="SSF51905">
    <property type="entry name" value="FAD/NAD(P)-binding domain"/>
    <property type="match status" value="1"/>
</dbReference>
<comment type="caution">
    <text evidence="5">Lacks conserved residue(s) required for the propagation of feature annotation.</text>
</comment>
<evidence type="ECO:0000256" key="2">
    <source>
        <dbReference type="ARBA" id="ARBA00022827"/>
    </source>
</evidence>
<sequence>MTVQKTDVVIIGAGPVGLFAVFECGMVGLNCHVIDALDAIGGQCSALYPEKPIYDIPGFPQISGAGLVEQLELQAAPFKPVYHLGQRVDKLEQPNGVGGGFRLTTSKGNVIEAGAVIIAAGAGAFGPNRPPLANIESFEGQPGGCGVHYLVRRAEDFRARRIVIAGGGDSAVDWALMLHGVAAQIWFVHRRDQFRAAPDSVAKLRALDGYGLDIVVPYQLDALEGGNGVLTGVTVKTLEGQTRSLPADALLAFFGLKSDLGPIAQWGMELDRHHLPVDPANCQTSVPGIFAIGDVATYRGKLKLILTGFAEAASAAHAIYPLLNDGKPLHFEYSTSKGTPGSGVKA</sequence>
<dbReference type="HAMAP" id="MF_01685">
    <property type="entry name" value="FENR2"/>
    <property type="match status" value="1"/>
</dbReference>
<evidence type="ECO:0000256" key="3">
    <source>
        <dbReference type="ARBA" id="ARBA00022857"/>
    </source>
</evidence>
<dbReference type="KEGG" id="fer:FNB15_01265"/>
<dbReference type="GO" id="GO:0050661">
    <property type="term" value="F:NADP binding"/>
    <property type="evidence" value="ECO:0007669"/>
    <property type="project" value="UniProtKB-UniRule"/>
</dbReference>
<organism evidence="7 8">
    <name type="scientific">Ferrovibrio terrae</name>
    <dbReference type="NCBI Taxonomy" id="2594003"/>
    <lineage>
        <taxon>Bacteria</taxon>
        <taxon>Pseudomonadati</taxon>
        <taxon>Pseudomonadota</taxon>
        <taxon>Alphaproteobacteria</taxon>
        <taxon>Rhodospirillales</taxon>
        <taxon>Rhodospirillaceae</taxon>
        <taxon>Ferrovibrio</taxon>
    </lineage>
</organism>
<protein>
    <recommendedName>
        <fullName evidence="5">Ferredoxin--NADP reductase</fullName>
        <shortName evidence="5">FNR</shortName>
        <shortName evidence="5">Fd-NADP(+) reductase</shortName>
        <ecNumber evidence="5">1.18.1.2</ecNumber>
    </recommendedName>
</protein>
<dbReference type="PANTHER" id="PTHR48105">
    <property type="entry name" value="THIOREDOXIN REDUCTASE 1-RELATED-RELATED"/>
    <property type="match status" value="1"/>
</dbReference>
<feature type="domain" description="FAD/NAD(P)-binding" evidence="6">
    <location>
        <begin position="7"/>
        <end position="309"/>
    </location>
</feature>
<keyword evidence="2 5" id="KW-0274">FAD</keyword>
<comment type="similarity">
    <text evidence="5">Belongs to the ferredoxin--NADP reductase type 2 family.</text>
</comment>
<dbReference type="PRINTS" id="PR00368">
    <property type="entry name" value="FADPNR"/>
</dbReference>
<feature type="binding site" evidence="5">
    <location>
        <position position="48"/>
    </location>
    <ligand>
        <name>FAD</name>
        <dbReference type="ChEBI" id="CHEBI:57692"/>
    </ligand>
</feature>
<dbReference type="GO" id="GO:0004324">
    <property type="term" value="F:ferredoxin-NADP+ reductase activity"/>
    <property type="evidence" value="ECO:0007669"/>
    <property type="project" value="UniProtKB-UniRule"/>
</dbReference>
<dbReference type="EMBL" id="CP041636">
    <property type="protein sequence ID" value="QDO95988.1"/>
    <property type="molecule type" value="Genomic_DNA"/>
</dbReference>
<evidence type="ECO:0000256" key="1">
    <source>
        <dbReference type="ARBA" id="ARBA00022630"/>
    </source>
</evidence>
<proteinExistence type="inferred from homology"/>
<dbReference type="InterPro" id="IPR022890">
    <property type="entry name" value="Fd--NADP_Rdtase_type_2"/>
</dbReference>
<dbReference type="Gene3D" id="3.50.50.60">
    <property type="entry name" value="FAD/NAD(P)-binding domain"/>
    <property type="match status" value="2"/>
</dbReference>
<keyword evidence="8" id="KW-1185">Reference proteome</keyword>
<keyword evidence="3 5" id="KW-0521">NADP</keyword>
<dbReference type="Pfam" id="PF07992">
    <property type="entry name" value="Pyr_redox_2"/>
    <property type="match status" value="1"/>
</dbReference>
<dbReference type="OrthoDB" id="9806179at2"/>
<feature type="binding site" evidence="5">
    <location>
        <position position="43"/>
    </location>
    <ligand>
        <name>FAD</name>
        <dbReference type="ChEBI" id="CHEBI:57692"/>
    </ligand>
</feature>
<keyword evidence="1 5" id="KW-0285">Flavoprotein</keyword>
<reference evidence="7 8" key="1">
    <citation type="submission" date="2019-07" db="EMBL/GenBank/DDBJ databases">
        <title>Genome sequencing for Ferrovibrio sp. K5.</title>
        <authorList>
            <person name="Park S.-J."/>
        </authorList>
    </citation>
    <scope>NUCLEOTIDE SEQUENCE [LARGE SCALE GENOMIC DNA]</scope>
    <source>
        <strain evidence="7 8">K5</strain>
    </source>
</reference>
<name>A0A516GWS0_9PROT</name>
<feature type="binding site" evidence="5">
    <location>
        <position position="35"/>
    </location>
    <ligand>
        <name>FAD</name>
        <dbReference type="ChEBI" id="CHEBI:57692"/>
    </ligand>
</feature>
<keyword evidence="4 5" id="KW-0560">Oxidoreductase</keyword>
<dbReference type="RefSeq" id="WP_144066969.1">
    <property type="nucleotide sequence ID" value="NZ_CP041636.1"/>
</dbReference>
<feature type="binding site" evidence="5">
    <location>
        <position position="294"/>
    </location>
    <ligand>
        <name>FAD</name>
        <dbReference type="ChEBI" id="CHEBI:57692"/>
    </ligand>
</feature>
<dbReference type="InterPro" id="IPR050097">
    <property type="entry name" value="Ferredoxin-NADP_redctase_2"/>
</dbReference>
<feature type="binding site" evidence="5">
    <location>
        <position position="335"/>
    </location>
    <ligand>
        <name>FAD</name>
        <dbReference type="ChEBI" id="CHEBI:57692"/>
    </ligand>
</feature>
<comment type="cofactor">
    <cofactor evidence="5">
        <name>FAD</name>
        <dbReference type="ChEBI" id="CHEBI:57692"/>
    </cofactor>
    <text evidence="5">Binds 1 FAD per subunit.</text>
</comment>
<evidence type="ECO:0000313" key="7">
    <source>
        <dbReference type="EMBL" id="QDO95988.1"/>
    </source>
</evidence>
<feature type="binding site" evidence="5">
    <location>
        <position position="125"/>
    </location>
    <ligand>
        <name>FAD</name>
        <dbReference type="ChEBI" id="CHEBI:57692"/>
    </ligand>
</feature>
<feature type="binding site" evidence="5">
    <location>
        <position position="88"/>
    </location>
    <ligand>
        <name>FAD</name>
        <dbReference type="ChEBI" id="CHEBI:57692"/>
    </ligand>
</feature>
<evidence type="ECO:0000259" key="6">
    <source>
        <dbReference type="Pfam" id="PF07992"/>
    </source>
</evidence>
<dbReference type="InterPro" id="IPR036188">
    <property type="entry name" value="FAD/NAD-bd_sf"/>
</dbReference>
<dbReference type="Proteomes" id="UP000317496">
    <property type="component" value="Chromosome"/>
</dbReference>
<evidence type="ECO:0000256" key="4">
    <source>
        <dbReference type="ARBA" id="ARBA00023002"/>
    </source>
</evidence>
<evidence type="ECO:0000256" key="5">
    <source>
        <dbReference type="HAMAP-Rule" id="MF_01685"/>
    </source>
</evidence>
<gene>
    <name evidence="7" type="ORF">FNB15_01265</name>
</gene>
<accession>A0A516GWS0</accession>
<dbReference type="EC" id="1.18.1.2" evidence="5"/>
<comment type="subunit">
    <text evidence="5">Homodimer.</text>
</comment>
<dbReference type="AlphaFoldDB" id="A0A516GWS0"/>